<accession>A0ABX0DM87</accession>
<sequence>MAKTPAQRAALYGPQATPPRAGVVNSSTARSPQKAQGNANLILIAGSVASLFLFWYFHLLTLIQMTDLSGGLAMPDSMVFGFGSAHVEALRAAMNSDALGQLQFVHKTAGMLFPLVFGLSAVTLIAMNVAKKSLRWVLWAFPVLFAGIQIWANVAIDNMLGGAKLDAGLVTLASVLVVASWSLLVLSLAGLGVALFLGRRRRRVPPKSPAS</sequence>
<name>A0ABX0DM87_9MICC</name>
<feature type="transmembrane region" description="Helical" evidence="2">
    <location>
        <begin position="111"/>
        <end position="129"/>
    </location>
</feature>
<evidence type="ECO:0000256" key="2">
    <source>
        <dbReference type="SAM" id="Phobius"/>
    </source>
</evidence>
<feature type="transmembrane region" description="Helical" evidence="2">
    <location>
        <begin position="136"/>
        <end position="156"/>
    </location>
</feature>
<protein>
    <submittedName>
        <fullName evidence="3">Uncharacterized protein</fullName>
    </submittedName>
</protein>
<evidence type="ECO:0000256" key="1">
    <source>
        <dbReference type="SAM" id="MobiDB-lite"/>
    </source>
</evidence>
<comment type="caution">
    <text evidence="3">The sequence shown here is derived from an EMBL/GenBank/DDBJ whole genome shotgun (WGS) entry which is preliminary data.</text>
</comment>
<evidence type="ECO:0000313" key="4">
    <source>
        <dbReference type="Proteomes" id="UP000479226"/>
    </source>
</evidence>
<keyword evidence="2" id="KW-0472">Membrane</keyword>
<gene>
    <name evidence="3" type="ORF">G6N77_17915</name>
</gene>
<keyword evidence="4" id="KW-1185">Reference proteome</keyword>
<keyword evidence="2" id="KW-1133">Transmembrane helix</keyword>
<organism evidence="3 4">
    <name type="scientific">Arthrobacter silviterrae</name>
    <dbReference type="NCBI Taxonomy" id="2026658"/>
    <lineage>
        <taxon>Bacteria</taxon>
        <taxon>Bacillati</taxon>
        <taxon>Actinomycetota</taxon>
        <taxon>Actinomycetes</taxon>
        <taxon>Micrococcales</taxon>
        <taxon>Micrococcaceae</taxon>
        <taxon>Arthrobacter</taxon>
    </lineage>
</organism>
<evidence type="ECO:0000313" key="3">
    <source>
        <dbReference type="EMBL" id="NGN85322.1"/>
    </source>
</evidence>
<feature type="region of interest" description="Disordered" evidence="1">
    <location>
        <begin position="1"/>
        <end position="31"/>
    </location>
</feature>
<reference evidence="3 4" key="1">
    <citation type="submission" date="2020-02" db="EMBL/GenBank/DDBJ databases">
        <title>Genome sequence of the type strain DSM 27180 of Arthrobacter silviterrae.</title>
        <authorList>
            <person name="Gao J."/>
            <person name="Sun J."/>
        </authorList>
    </citation>
    <scope>NUCLEOTIDE SEQUENCE [LARGE SCALE GENOMIC DNA]</scope>
    <source>
        <strain evidence="3 4">DSM 27180</strain>
    </source>
</reference>
<dbReference type="RefSeq" id="WP_165183533.1">
    <property type="nucleotide sequence ID" value="NZ_JAAKZI010000045.1"/>
</dbReference>
<proteinExistence type="predicted"/>
<dbReference type="Proteomes" id="UP000479226">
    <property type="component" value="Unassembled WGS sequence"/>
</dbReference>
<feature type="transmembrane region" description="Helical" evidence="2">
    <location>
        <begin position="39"/>
        <end position="57"/>
    </location>
</feature>
<keyword evidence="2" id="KW-0812">Transmembrane</keyword>
<dbReference type="EMBL" id="JAAKZI010000045">
    <property type="protein sequence ID" value="NGN85322.1"/>
    <property type="molecule type" value="Genomic_DNA"/>
</dbReference>
<feature type="transmembrane region" description="Helical" evidence="2">
    <location>
        <begin position="168"/>
        <end position="197"/>
    </location>
</feature>